<evidence type="ECO:0000313" key="3">
    <source>
        <dbReference type="EMBL" id="TRY80135.1"/>
    </source>
</evidence>
<comment type="caution">
    <text evidence="3">The sequence shown here is derived from an EMBL/GenBank/DDBJ whole genome shotgun (WGS) entry which is preliminary data.</text>
</comment>
<dbReference type="Pfam" id="PF05050">
    <property type="entry name" value="Methyltransf_21"/>
    <property type="match status" value="1"/>
</dbReference>
<name>A0A553PR37_TIGCA</name>
<evidence type="ECO:0000259" key="2">
    <source>
        <dbReference type="Pfam" id="PF05050"/>
    </source>
</evidence>
<reference evidence="3 4" key="1">
    <citation type="journal article" date="2018" name="Nat. Ecol. Evol.">
        <title>Genomic signatures of mitonuclear coevolution across populations of Tigriopus californicus.</title>
        <authorList>
            <person name="Barreto F.S."/>
            <person name="Watson E.T."/>
            <person name="Lima T.G."/>
            <person name="Willett C.S."/>
            <person name="Edmands S."/>
            <person name="Li W."/>
            <person name="Burton R.S."/>
        </authorList>
    </citation>
    <scope>NUCLEOTIDE SEQUENCE [LARGE SCALE GENOMIC DNA]</scope>
    <source>
        <strain evidence="3 4">San Diego</strain>
    </source>
</reference>
<dbReference type="PANTHER" id="PTHR34203:SF15">
    <property type="entry name" value="SLL1173 PROTEIN"/>
    <property type="match status" value="1"/>
</dbReference>
<dbReference type="InterPro" id="IPR029063">
    <property type="entry name" value="SAM-dependent_MTases_sf"/>
</dbReference>
<dbReference type="Gene3D" id="3.40.50.150">
    <property type="entry name" value="Vaccinia Virus protein VP39"/>
    <property type="match status" value="1"/>
</dbReference>
<keyword evidence="1" id="KW-0472">Membrane</keyword>
<feature type="domain" description="Methyltransferase FkbM" evidence="2">
    <location>
        <begin position="125"/>
        <end position="308"/>
    </location>
</feature>
<dbReference type="OMA" id="PSENDIW"/>
<keyword evidence="1" id="KW-1133">Transmembrane helix</keyword>
<accession>A0A553PR37</accession>
<evidence type="ECO:0000256" key="1">
    <source>
        <dbReference type="SAM" id="Phobius"/>
    </source>
</evidence>
<dbReference type="InterPro" id="IPR006342">
    <property type="entry name" value="FkbM_mtfrase"/>
</dbReference>
<proteinExistence type="predicted"/>
<gene>
    <name evidence="3" type="ORF">TCAL_08950</name>
</gene>
<dbReference type="OrthoDB" id="411251at2759"/>
<dbReference type="EMBL" id="VCGU01000002">
    <property type="protein sequence ID" value="TRY80135.1"/>
    <property type="molecule type" value="Genomic_DNA"/>
</dbReference>
<keyword evidence="1" id="KW-0812">Transmembrane</keyword>
<feature type="transmembrane region" description="Helical" evidence="1">
    <location>
        <begin position="12"/>
        <end position="29"/>
    </location>
</feature>
<dbReference type="SUPFAM" id="SSF53335">
    <property type="entry name" value="S-adenosyl-L-methionine-dependent methyltransferases"/>
    <property type="match status" value="1"/>
</dbReference>
<dbReference type="InterPro" id="IPR052514">
    <property type="entry name" value="SAM-dependent_MTase"/>
</dbReference>
<organism evidence="3 4">
    <name type="scientific">Tigriopus californicus</name>
    <name type="common">Marine copepod</name>
    <dbReference type="NCBI Taxonomy" id="6832"/>
    <lineage>
        <taxon>Eukaryota</taxon>
        <taxon>Metazoa</taxon>
        <taxon>Ecdysozoa</taxon>
        <taxon>Arthropoda</taxon>
        <taxon>Crustacea</taxon>
        <taxon>Multicrustacea</taxon>
        <taxon>Hexanauplia</taxon>
        <taxon>Copepoda</taxon>
        <taxon>Harpacticoida</taxon>
        <taxon>Harpacticidae</taxon>
        <taxon>Tigriopus</taxon>
    </lineage>
</organism>
<keyword evidence="4" id="KW-1185">Reference proteome</keyword>
<sequence>MGLLRLFRRKQKWVLGIILIIFVVYRFTYHESESEPSGRKLKNTGGVSVFDYDRYLFAKSLNPIPEDSCLLINPNGVPYHVCIHKIEEDIYISDSIRNGWSWEPILSRHIGSFLDQGGWNSILVDIGANIGIHSLFAAKLGHRVFAVEPLDVNLVKMFHASLLDGTSNSMTILENAIDMYEHEAIIQKNVENLGGSYLTPQIHGLDQLNPNTVHIPAVRLVQILHLISNHTTQTERQTVVMKMDIEKYECRAFLGSSEIFDIPNLYVSHIVMEWRFADRSKGSIVMYPPSCPETMLEDLINLFNDHDYYPFSDDLDLLEASEAMGWTKDVIWAHKDTQLVQELNLF</sequence>
<dbReference type="NCBIfam" id="TIGR01444">
    <property type="entry name" value="fkbM_fam"/>
    <property type="match status" value="1"/>
</dbReference>
<protein>
    <recommendedName>
        <fullName evidence="2">Methyltransferase FkbM domain-containing protein</fullName>
    </recommendedName>
</protein>
<dbReference type="Proteomes" id="UP000318571">
    <property type="component" value="Chromosome 6"/>
</dbReference>
<dbReference type="AlphaFoldDB" id="A0A553PR37"/>
<evidence type="ECO:0000313" key="4">
    <source>
        <dbReference type="Proteomes" id="UP000318571"/>
    </source>
</evidence>
<dbReference type="PANTHER" id="PTHR34203">
    <property type="entry name" value="METHYLTRANSFERASE, FKBM FAMILY PROTEIN"/>
    <property type="match status" value="1"/>
</dbReference>